<evidence type="ECO:0000313" key="5">
    <source>
        <dbReference type="EMBL" id="MFD2561871.1"/>
    </source>
</evidence>
<dbReference type="RefSeq" id="WP_378289970.1">
    <property type="nucleotide sequence ID" value="NZ_JBHULE010000008.1"/>
</dbReference>
<dbReference type="Pfam" id="PF00589">
    <property type="entry name" value="Phage_integrase"/>
    <property type="match status" value="1"/>
</dbReference>
<keyword evidence="3" id="KW-0233">DNA recombination</keyword>
<evidence type="ECO:0000256" key="1">
    <source>
        <dbReference type="ARBA" id="ARBA00008857"/>
    </source>
</evidence>
<dbReference type="Gene3D" id="1.10.443.10">
    <property type="entry name" value="Intergrase catalytic core"/>
    <property type="match status" value="1"/>
</dbReference>
<comment type="similarity">
    <text evidence="1">Belongs to the 'phage' integrase family.</text>
</comment>
<dbReference type="InterPro" id="IPR011010">
    <property type="entry name" value="DNA_brk_join_enz"/>
</dbReference>
<proteinExistence type="inferred from homology"/>
<dbReference type="InterPro" id="IPR010998">
    <property type="entry name" value="Integrase_recombinase_N"/>
</dbReference>
<protein>
    <submittedName>
        <fullName evidence="5">Tyrosine-type recombinase/integrase</fullName>
    </submittedName>
</protein>
<evidence type="ECO:0000256" key="2">
    <source>
        <dbReference type="ARBA" id="ARBA00023125"/>
    </source>
</evidence>
<sequence>MKKTTPILPLFKQFIRDSETGKRLKKNGTKITKGTIDNYRYVLHNLIEFTSSTDFELRISDASKLTKRELASEKNYWKKFYRKFSDFMYKKGCYDNYVGANMKQIRTFFNYLKNEKHYNTGDFHKLLYVRKEEVDILVLSPEQLKFLIHDQEFQKILTPPEKRIKDIFVFGCTTGLRFSDIFLLTNKNFELQNGEWYLKVKSKKTKAYSAVKLPAYAVDIYQKYKSRSVKTSLFTPITLFNFNKTLKSIGEKANFTAPIELSRERQGKAYNASKNAQKKPERFCDKMSSHMMRRTAITTLLILGMPEHLVRSISGHSANSNSFYRYVHFAQSYVDTEIEKIHNKLEAYGE</sequence>
<dbReference type="InterPro" id="IPR002104">
    <property type="entry name" value="Integrase_catalytic"/>
</dbReference>
<dbReference type="EMBL" id="JBHULE010000008">
    <property type="protein sequence ID" value="MFD2561871.1"/>
    <property type="molecule type" value="Genomic_DNA"/>
</dbReference>
<dbReference type="Gene3D" id="1.10.150.130">
    <property type="match status" value="1"/>
</dbReference>
<comment type="caution">
    <text evidence="5">The sequence shown here is derived from an EMBL/GenBank/DDBJ whole genome shotgun (WGS) entry which is preliminary data.</text>
</comment>
<accession>A0ABW5LC96</accession>
<evidence type="ECO:0000259" key="4">
    <source>
        <dbReference type="PROSITE" id="PS51898"/>
    </source>
</evidence>
<keyword evidence="2" id="KW-0238">DNA-binding</keyword>
<keyword evidence="6" id="KW-1185">Reference proteome</keyword>
<name>A0ABW5LC96_9FLAO</name>
<dbReference type="PANTHER" id="PTHR30349">
    <property type="entry name" value="PHAGE INTEGRASE-RELATED"/>
    <property type="match status" value="1"/>
</dbReference>
<dbReference type="SUPFAM" id="SSF56349">
    <property type="entry name" value="DNA breaking-rejoining enzymes"/>
    <property type="match status" value="1"/>
</dbReference>
<feature type="domain" description="Tyr recombinase" evidence="4">
    <location>
        <begin position="142"/>
        <end position="343"/>
    </location>
</feature>
<gene>
    <name evidence="5" type="ORF">ACFSR1_04255</name>
</gene>
<dbReference type="PANTHER" id="PTHR30349:SF64">
    <property type="entry name" value="PROPHAGE INTEGRASE INTD-RELATED"/>
    <property type="match status" value="1"/>
</dbReference>
<reference evidence="6" key="1">
    <citation type="journal article" date="2019" name="Int. J. Syst. Evol. Microbiol.">
        <title>The Global Catalogue of Microorganisms (GCM) 10K type strain sequencing project: providing services to taxonomists for standard genome sequencing and annotation.</title>
        <authorList>
            <consortium name="The Broad Institute Genomics Platform"/>
            <consortium name="The Broad Institute Genome Sequencing Center for Infectious Disease"/>
            <person name="Wu L."/>
            <person name="Ma J."/>
        </authorList>
    </citation>
    <scope>NUCLEOTIDE SEQUENCE [LARGE SCALE GENOMIC DNA]</scope>
    <source>
        <strain evidence="6">KCTC 52274</strain>
    </source>
</reference>
<organism evidence="5 6">
    <name type="scientific">Aquimarina rubra</name>
    <dbReference type="NCBI Taxonomy" id="1920033"/>
    <lineage>
        <taxon>Bacteria</taxon>
        <taxon>Pseudomonadati</taxon>
        <taxon>Bacteroidota</taxon>
        <taxon>Flavobacteriia</taxon>
        <taxon>Flavobacteriales</taxon>
        <taxon>Flavobacteriaceae</taxon>
        <taxon>Aquimarina</taxon>
    </lineage>
</organism>
<dbReference type="Proteomes" id="UP001597319">
    <property type="component" value="Unassembled WGS sequence"/>
</dbReference>
<dbReference type="PROSITE" id="PS51898">
    <property type="entry name" value="TYR_RECOMBINASE"/>
    <property type="match status" value="1"/>
</dbReference>
<dbReference type="InterPro" id="IPR050090">
    <property type="entry name" value="Tyrosine_recombinase_XerCD"/>
</dbReference>
<evidence type="ECO:0000256" key="3">
    <source>
        <dbReference type="ARBA" id="ARBA00023172"/>
    </source>
</evidence>
<evidence type="ECO:0000313" key="6">
    <source>
        <dbReference type="Proteomes" id="UP001597319"/>
    </source>
</evidence>
<dbReference type="InterPro" id="IPR013762">
    <property type="entry name" value="Integrase-like_cat_sf"/>
</dbReference>